<sequence length="368" mass="40690">MHGNKSFPILTILLTVGFPDDCRQRICYKMSKTPVSILQEMMVKKCTIPNYELIHNGGGSHENTFTYQVTCDGLSATGMGRCKKDAKHEAAKAMLETIAKVNGYPQLPASPAQSPKHNSSTAEAPTAAQTSSNTAFINAIGTLQELCADNNLQEPRYENVSDVGPPHARVFTIHCIVSTFVERGIATTKRQAKHEAAKKMMDRITDVVAGKIRDISIYMKNEKTAYDDELDNVAISQYPELTKLPAIKKPNLGVKISEYHIKVKNTLENNVRYEAIGKLVNLINDAKLKSDSESSYETIRSKFREILIPLNIEMNEIRLNTTNNAGYVAALSLDTSPALIEMNYGDEEEKAKIGAIIKVATTLHMLLV</sequence>
<dbReference type="GO" id="GO:0005634">
    <property type="term" value="C:nucleus"/>
    <property type="evidence" value="ECO:0007669"/>
    <property type="project" value="TreeGrafter"/>
</dbReference>
<feature type="domain" description="DRBM" evidence="4">
    <location>
        <begin position="33"/>
        <end position="100"/>
    </location>
</feature>
<dbReference type="AlphaFoldDB" id="A0A6J0CBD5"/>
<dbReference type="GeneID" id="107227175"/>
<dbReference type="SMART" id="SM00358">
    <property type="entry name" value="DSRM"/>
    <property type="match status" value="2"/>
</dbReference>
<evidence type="ECO:0000313" key="5">
    <source>
        <dbReference type="Proteomes" id="UP000829291"/>
    </source>
</evidence>
<reference evidence="6" key="1">
    <citation type="submission" date="2025-08" db="UniProtKB">
        <authorList>
            <consortium name="RefSeq"/>
        </authorList>
    </citation>
    <scope>IDENTIFICATION</scope>
    <source>
        <tissue evidence="6">Thorax and Abdomen</tissue>
    </source>
</reference>
<dbReference type="GO" id="GO:0070920">
    <property type="term" value="P:regulation of regulatory ncRNA processing"/>
    <property type="evidence" value="ECO:0007669"/>
    <property type="project" value="TreeGrafter"/>
</dbReference>
<feature type="compositionally biased region" description="Polar residues" evidence="3">
    <location>
        <begin position="111"/>
        <end position="128"/>
    </location>
</feature>
<evidence type="ECO:0000256" key="1">
    <source>
        <dbReference type="ARBA" id="ARBA00022884"/>
    </source>
</evidence>
<proteinExistence type="predicted"/>
<evidence type="ECO:0000256" key="3">
    <source>
        <dbReference type="SAM" id="MobiDB-lite"/>
    </source>
</evidence>
<dbReference type="InParanoid" id="A0A6J0CBD5"/>
<dbReference type="SUPFAM" id="SSF54768">
    <property type="entry name" value="dsRNA-binding domain-like"/>
    <property type="match status" value="2"/>
</dbReference>
<dbReference type="OrthoDB" id="5961559at2759"/>
<evidence type="ECO:0000259" key="4">
    <source>
        <dbReference type="PROSITE" id="PS50137"/>
    </source>
</evidence>
<dbReference type="Pfam" id="PF00035">
    <property type="entry name" value="dsrm"/>
    <property type="match status" value="2"/>
</dbReference>
<dbReference type="PANTHER" id="PTHR46205:SF3">
    <property type="entry name" value="LOQUACIOUS, ISOFORM B"/>
    <property type="match status" value="1"/>
</dbReference>
<dbReference type="KEGG" id="nlo:107227175"/>
<dbReference type="InterPro" id="IPR051247">
    <property type="entry name" value="RLC_Component"/>
</dbReference>
<name>A0A6J0CBD5_NEOLC</name>
<dbReference type="GO" id="GO:0007281">
    <property type="term" value="P:germ cell development"/>
    <property type="evidence" value="ECO:0007669"/>
    <property type="project" value="UniProtKB-ARBA"/>
</dbReference>
<dbReference type="GO" id="GO:0003725">
    <property type="term" value="F:double-stranded RNA binding"/>
    <property type="evidence" value="ECO:0007669"/>
    <property type="project" value="TreeGrafter"/>
</dbReference>
<dbReference type="GO" id="GO:0035197">
    <property type="term" value="F:siRNA binding"/>
    <property type="evidence" value="ECO:0007669"/>
    <property type="project" value="TreeGrafter"/>
</dbReference>
<keyword evidence="5" id="KW-1185">Reference proteome</keyword>
<accession>A0A6J0CBD5</accession>
<dbReference type="GO" id="GO:0070578">
    <property type="term" value="C:RISC-loading complex"/>
    <property type="evidence" value="ECO:0007669"/>
    <property type="project" value="TreeGrafter"/>
</dbReference>
<dbReference type="RefSeq" id="XP_015523715.1">
    <property type="nucleotide sequence ID" value="XM_015668229.2"/>
</dbReference>
<evidence type="ECO:0000313" key="6">
    <source>
        <dbReference type="RefSeq" id="XP_015523715.1"/>
    </source>
</evidence>
<feature type="domain" description="DRBM" evidence="4">
    <location>
        <begin position="138"/>
        <end position="206"/>
    </location>
</feature>
<feature type="region of interest" description="Disordered" evidence="3">
    <location>
        <begin position="105"/>
        <end position="128"/>
    </location>
</feature>
<keyword evidence="1 2" id="KW-0694">RNA-binding</keyword>
<dbReference type="CDD" id="cd19862">
    <property type="entry name" value="DSRM_PRKRA-like_rpt1"/>
    <property type="match status" value="1"/>
</dbReference>
<dbReference type="Gene3D" id="3.30.160.20">
    <property type="match status" value="2"/>
</dbReference>
<gene>
    <name evidence="6" type="primary">LOC107227175</name>
</gene>
<protein>
    <submittedName>
        <fullName evidence="6">RISC-loading complex subunit tarbp2 isoform X1</fullName>
    </submittedName>
</protein>
<dbReference type="GO" id="GO:0005737">
    <property type="term" value="C:cytoplasm"/>
    <property type="evidence" value="ECO:0007669"/>
    <property type="project" value="TreeGrafter"/>
</dbReference>
<dbReference type="GO" id="GO:0030422">
    <property type="term" value="P:siRNA processing"/>
    <property type="evidence" value="ECO:0007669"/>
    <property type="project" value="TreeGrafter"/>
</dbReference>
<organism evidence="6">
    <name type="scientific">Neodiprion lecontei</name>
    <name type="common">Redheaded pine sawfly</name>
    <dbReference type="NCBI Taxonomy" id="441921"/>
    <lineage>
        <taxon>Eukaryota</taxon>
        <taxon>Metazoa</taxon>
        <taxon>Ecdysozoa</taxon>
        <taxon>Arthropoda</taxon>
        <taxon>Hexapoda</taxon>
        <taxon>Insecta</taxon>
        <taxon>Pterygota</taxon>
        <taxon>Neoptera</taxon>
        <taxon>Endopterygota</taxon>
        <taxon>Hymenoptera</taxon>
        <taxon>Tenthredinoidea</taxon>
        <taxon>Diprionidae</taxon>
        <taxon>Diprioninae</taxon>
        <taxon>Neodiprion</taxon>
    </lineage>
</organism>
<dbReference type="FunFam" id="3.30.160.20:FF:000007">
    <property type="entry name" value="Double-stranded RNA-binding protein Staufen homolog 1"/>
    <property type="match status" value="1"/>
</dbReference>
<evidence type="ECO:0000256" key="2">
    <source>
        <dbReference type="PROSITE-ProRule" id="PRU00266"/>
    </source>
</evidence>
<dbReference type="PROSITE" id="PS50137">
    <property type="entry name" value="DS_RBD"/>
    <property type="match status" value="2"/>
</dbReference>
<dbReference type="GO" id="GO:0016442">
    <property type="term" value="C:RISC complex"/>
    <property type="evidence" value="ECO:0007669"/>
    <property type="project" value="TreeGrafter"/>
</dbReference>
<dbReference type="PANTHER" id="PTHR46205">
    <property type="entry name" value="LOQUACIOUS, ISOFORM B"/>
    <property type="match status" value="1"/>
</dbReference>
<dbReference type="InterPro" id="IPR014720">
    <property type="entry name" value="dsRBD_dom"/>
</dbReference>
<dbReference type="Proteomes" id="UP000829291">
    <property type="component" value="Chromosome 2"/>
</dbReference>